<evidence type="ECO:0008006" key="7">
    <source>
        <dbReference type="Google" id="ProtNLM"/>
    </source>
</evidence>
<dbReference type="EMBL" id="BARW01026700">
    <property type="protein sequence ID" value="GAJ08337.1"/>
    <property type="molecule type" value="Genomic_DNA"/>
</dbReference>
<feature type="transmembrane region" description="Helical" evidence="5">
    <location>
        <begin position="157"/>
        <end position="178"/>
    </location>
</feature>
<feature type="transmembrane region" description="Helical" evidence="5">
    <location>
        <begin position="84"/>
        <end position="102"/>
    </location>
</feature>
<evidence type="ECO:0000256" key="3">
    <source>
        <dbReference type="ARBA" id="ARBA00022989"/>
    </source>
</evidence>
<dbReference type="GO" id="GO:0016020">
    <property type="term" value="C:membrane"/>
    <property type="evidence" value="ECO:0007669"/>
    <property type="project" value="UniProtKB-SubCell"/>
</dbReference>
<dbReference type="InterPro" id="IPR000537">
    <property type="entry name" value="UbiA_prenyltransferase"/>
</dbReference>
<keyword evidence="4 5" id="KW-0472">Membrane</keyword>
<evidence type="ECO:0000313" key="6">
    <source>
        <dbReference type="EMBL" id="GAJ08337.1"/>
    </source>
</evidence>
<proteinExistence type="predicted"/>
<gene>
    <name evidence="6" type="ORF">S12H4_43495</name>
</gene>
<dbReference type="Pfam" id="PF01040">
    <property type="entry name" value="UbiA"/>
    <property type="match status" value="1"/>
</dbReference>
<organism evidence="6">
    <name type="scientific">marine sediment metagenome</name>
    <dbReference type="NCBI Taxonomy" id="412755"/>
    <lineage>
        <taxon>unclassified sequences</taxon>
        <taxon>metagenomes</taxon>
        <taxon>ecological metagenomes</taxon>
    </lineage>
</organism>
<keyword evidence="2 5" id="KW-0812">Transmembrane</keyword>
<accession>X1UXM2</accession>
<feature type="non-terminal residue" evidence="6">
    <location>
        <position position="1"/>
    </location>
</feature>
<feature type="transmembrane region" description="Helical" evidence="5">
    <location>
        <begin position="108"/>
        <end position="125"/>
    </location>
</feature>
<comment type="subcellular location">
    <subcellularLocation>
        <location evidence="1">Membrane</location>
        <topology evidence="1">Multi-pass membrane protein</topology>
    </subcellularLocation>
</comment>
<evidence type="ECO:0000256" key="4">
    <source>
        <dbReference type="ARBA" id="ARBA00023136"/>
    </source>
</evidence>
<reference evidence="6" key="1">
    <citation type="journal article" date="2014" name="Front. Microbiol.">
        <title>High frequency of phylogenetically diverse reductive dehalogenase-homologous genes in deep subseafloor sedimentary metagenomes.</title>
        <authorList>
            <person name="Kawai M."/>
            <person name="Futagami T."/>
            <person name="Toyoda A."/>
            <person name="Takaki Y."/>
            <person name="Nishi S."/>
            <person name="Hori S."/>
            <person name="Arai W."/>
            <person name="Tsubouchi T."/>
            <person name="Morono Y."/>
            <person name="Uchiyama I."/>
            <person name="Ito T."/>
            <person name="Fujiyama A."/>
            <person name="Inagaki F."/>
            <person name="Takami H."/>
        </authorList>
    </citation>
    <scope>NUCLEOTIDE SEQUENCE</scope>
    <source>
        <strain evidence="6">Expedition CK06-06</strain>
    </source>
</reference>
<feature type="transmembrane region" description="Helical" evidence="5">
    <location>
        <begin position="184"/>
        <end position="202"/>
    </location>
</feature>
<feature type="transmembrane region" description="Helical" evidence="5">
    <location>
        <begin position="209"/>
        <end position="230"/>
    </location>
</feature>
<comment type="caution">
    <text evidence="6">The sequence shown here is derived from an EMBL/GenBank/DDBJ whole genome shotgun (WGS) entry which is preliminary data.</text>
</comment>
<protein>
    <recommendedName>
        <fullName evidence="7">Prenyltransferase</fullName>
    </recommendedName>
</protein>
<feature type="transmembrane region" description="Helical" evidence="5">
    <location>
        <begin position="51"/>
        <end position="72"/>
    </location>
</feature>
<dbReference type="GO" id="GO:0016765">
    <property type="term" value="F:transferase activity, transferring alkyl or aryl (other than methyl) groups"/>
    <property type="evidence" value="ECO:0007669"/>
    <property type="project" value="InterPro"/>
</dbReference>
<keyword evidence="3 5" id="KW-1133">Transmembrane helix</keyword>
<evidence type="ECO:0000256" key="1">
    <source>
        <dbReference type="ARBA" id="ARBA00004141"/>
    </source>
</evidence>
<name>X1UXM2_9ZZZZ</name>
<evidence type="ECO:0000256" key="5">
    <source>
        <dbReference type="SAM" id="Phobius"/>
    </source>
</evidence>
<evidence type="ECO:0000256" key="2">
    <source>
        <dbReference type="ARBA" id="ARBA00022692"/>
    </source>
</evidence>
<sequence length="231" mass="25333">GLDKGEVGERSAEKDYTGGQSIIEAGIVSARETAINGTVCYALSAIPMSFLILRVGWQVVVLWVIGMLITFWYAKAKFNWTQELAIGSAAGPVAVLLGMFAITPNPDWVSGLIISFPLSITLGFGDMPLDEWEDAEANLRKGVKSIAYKVWEYKIDLGFYMLTWMVFAYTYQVFLIAIGQLAPLTGLTFIVFPFLVACTVFLKANFRKAAAGFMLAVSFYPILLLVGQLLG</sequence>
<dbReference type="AlphaFoldDB" id="X1UXM2"/>